<dbReference type="SUPFAM" id="SSF53474">
    <property type="entry name" value="alpha/beta-Hydrolases"/>
    <property type="match status" value="1"/>
</dbReference>
<keyword evidence="4" id="KW-1185">Reference proteome</keyword>
<protein>
    <recommendedName>
        <fullName evidence="2">BD-FAE-like domain-containing protein</fullName>
    </recommendedName>
</protein>
<name>A0A9W7FLW6_9STRA</name>
<evidence type="ECO:0000313" key="3">
    <source>
        <dbReference type="EMBL" id="GMI15039.1"/>
    </source>
</evidence>
<dbReference type="Proteomes" id="UP001165122">
    <property type="component" value="Unassembled WGS sequence"/>
</dbReference>
<dbReference type="InterPro" id="IPR049492">
    <property type="entry name" value="BD-FAE-like_dom"/>
</dbReference>
<dbReference type="Gene3D" id="3.40.50.1820">
    <property type="entry name" value="alpha/beta hydrolase"/>
    <property type="match status" value="1"/>
</dbReference>
<organism evidence="3 4">
    <name type="scientific">Triparma laevis f. longispina</name>
    <dbReference type="NCBI Taxonomy" id="1714387"/>
    <lineage>
        <taxon>Eukaryota</taxon>
        <taxon>Sar</taxon>
        <taxon>Stramenopiles</taxon>
        <taxon>Ochrophyta</taxon>
        <taxon>Bolidophyceae</taxon>
        <taxon>Parmales</taxon>
        <taxon>Triparmaceae</taxon>
        <taxon>Triparma</taxon>
    </lineage>
</organism>
<feature type="domain" description="BD-FAE-like" evidence="2">
    <location>
        <begin position="44"/>
        <end position="106"/>
    </location>
</feature>
<accession>A0A9W7FLW6</accession>
<reference evidence="4" key="1">
    <citation type="journal article" date="2023" name="Commun. Biol.">
        <title>Genome analysis of Parmales, the sister group of diatoms, reveals the evolutionary specialization of diatoms from phago-mixotrophs to photoautotrophs.</title>
        <authorList>
            <person name="Ban H."/>
            <person name="Sato S."/>
            <person name="Yoshikawa S."/>
            <person name="Yamada K."/>
            <person name="Nakamura Y."/>
            <person name="Ichinomiya M."/>
            <person name="Sato N."/>
            <person name="Blanc-Mathieu R."/>
            <person name="Endo H."/>
            <person name="Kuwata A."/>
            <person name="Ogata H."/>
        </authorList>
    </citation>
    <scope>NUCLEOTIDE SEQUENCE [LARGE SCALE GENOMIC DNA]</scope>
    <source>
        <strain evidence="4">NIES 3700</strain>
    </source>
</reference>
<dbReference type="GO" id="GO:0016787">
    <property type="term" value="F:hydrolase activity"/>
    <property type="evidence" value="ECO:0007669"/>
    <property type="project" value="UniProtKB-KW"/>
</dbReference>
<comment type="caution">
    <text evidence="3">The sequence shown here is derived from an EMBL/GenBank/DDBJ whole genome shotgun (WGS) entry which is preliminary data.</text>
</comment>
<proteinExistence type="predicted"/>
<dbReference type="EMBL" id="BRXW01000223">
    <property type="protein sequence ID" value="GMI15039.1"/>
    <property type="molecule type" value="Genomic_DNA"/>
</dbReference>
<sequence length="308" mass="33385">MSINVYSHPHYNYTTTFSVPYASTLINCSNPTDPSTCISKTINLDIYLPTGDDGPYPCIMSIHGGGYTSGDKSKVDPPNPYWAERGFVTFAIDYRLLSDAGVYPDNIDWEAEECEPNGSWLPKYSAVYPAVRDAKAAVRWINKHGIDYGGDCEKSLTIQGGSAGATTAIELGLTGGNGIYRGDFTDEVDGDWTLNTTNLDINAKATGVIDFWGALFAEDAAGGNRWSETSVPTIAFHGTNDTTVAPESGEVLCSKLTDVGVKCENIKLEGYAHGCWDAKLPSGESIFDYAFTWMADVSGWNVIDKELK</sequence>
<dbReference type="AlphaFoldDB" id="A0A9W7FLW6"/>
<evidence type="ECO:0000256" key="1">
    <source>
        <dbReference type="ARBA" id="ARBA00022801"/>
    </source>
</evidence>
<dbReference type="InterPro" id="IPR050300">
    <property type="entry name" value="GDXG_lipolytic_enzyme"/>
</dbReference>
<dbReference type="Pfam" id="PF20434">
    <property type="entry name" value="BD-FAE"/>
    <property type="match status" value="1"/>
</dbReference>
<dbReference type="OrthoDB" id="433474at2759"/>
<evidence type="ECO:0000313" key="4">
    <source>
        <dbReference type="Proteomes" id="UP001165122"/>
    </source>
</evidence>
<evidence type="ECO:0000259" key="2">
    <source>
        <dbReference type="Pfam" id="PF20434"/>
    </source>
</evidence>
<dbReference type="InterPro" id="IPR029058">
    <property type="entry name" value="AB_hydrolase_fold"/>
</dbReference>
<keyword evidence="1" id="KW-0378">Hydrolase</keyword>
<gene>
    <name evidence="3" type="ORF">TrLO_g2621</name>
</gene>
<dbReference type="PANTHER" id="PTHR48081">
    <property type="entry name" value="AB HYDROLASE SUPERFAMILY PROTEIN C4A8.06C"/>
    <property type="match status" value="1"/>
</dbReference>